<accession>A0A2N1P3H6</accession>
<sequence>MLLCHCITSLRNKQITVAKSAIELNLANAEASVTGINMLSSMGLRVMYQIVYNNLQKIETEHKRSVHKYFSHNQLFVLNINDYHDLHESCQPNAISLSRIAHMATLLINTSSNIAPISFFSINNYSVHNPNEVFGKKRNLAAKPKPWKINLLLYLANTEWNLVKDLIFLRFTQSKNVGYRTFIDLLDNLIPSTLDVYSNLFRGNHFEGIS</sequence>
<dbReference type="VEuPathDB" id="FungiDB:FUN_016579"/>
<dbReference type="EMBL" id="LLXL01000007">
    <property type="protein sequence ID" value="PKK80698.1"/>
    <property type="molecule type" value="Genomic_DNA"/>
</dbReference>
<organism evidence="1 2">
    <name type="scientific">Rhizophagus irregularis</name>
    <dbReference type="NCBI Taxonomy" id="588596"/>
    <lineage>
        <taxon>Eukaryota</taxon>
        <taxon>Fungi</taxon>
        <taxon>Fungi incertae sedis</taxon>
        <taxon>Mucoromycota</taxon>
        <taxon>Glomeromycotina</taxon>
        <taxon>Glomeromycetes</taxon>
        <taxon>Glomerales</taxon>
        <taxon>Glomeraceae</taxon>
        <taxon>Rhizophagus</taxon>
    </lineage>
</organism>
<comment type="caution">
    <text evidence="1">The sequence shown here is derived from an EMBL/GenBank/DDBJ whole genome shotgun (WGS) entry which is preliminary data.</text>
</comment>
<dbReference type="VEuPathDB" id="FungiDB:RhiirA1_530060"/>
<reference evidence="1 2" key="1">
    <citation type="submission" date="2016-04" db="EMBL/GenBank/DDBJ databases">
        <title>Genome analyses suggest a sexual origin of heterokaryosis in a supposedly ancient asexual fungus.</title>
        <authorList>
            <person name="Ropars J."/>
            <person name="Sedzielewska K."/>
            <person name="Noel J."/>
            <person name="Charron P."/>
            <person name="Farinelli L."/>
            <person name="Marton T."/>
            <person name="Kruger M."/>
            <person name="Pelin A."/>
            <person name="Brachmann A."/>
            <person name="Corradi N."/>
        </authorList>
    </citation>
    <scope>NUCLEOTIDE SEQUENCE [LARGE SCALE GENOMIC DNA]</scope>
    <source>
        <strain evidence="1 2">C2</strain>
    </source>
</reference>
<protein>
    <submittedName>
        <fullName evidence="1">Uncharacterized protein</fullName>
    </submittedName>
</protein>
<evidence type="ECO:0000313" key="1">
    <source>
        <dbReference type="EMBL" id="PKK80698.1"/>
    </source>
</evidence>
<proteinExistence type="predicted"/>
<dbReference type="AlphaFoldDB" id="A0A2N1P3H6"/>
<reference evidence="1 2" key="2">
    <citation type="submission" date="2017-10" db="EMBL/GenBank/DDBJ databases">
        <title>Extensive intraspecific genome diversity in a model arbuscular mycorrhizal fungus.</title>
        <authorList>
            <person name="Chen E.C.H."/>
            <person name="Morin E."/>
            <person name="Baudet D."/>
            <person name="Noel J."/>
            <person name="Ndikumana S."/>
            <person name="Charron P."/>
            <person name="St-Onge C."/>
            <person name="Giorgi J."/>
            <person name="Grigoriev I.V."/>
            <person name="Roux C."/>
            <person name="Martin F.M."/>
            <person name="Corradi N."/>
        </authorList>
    </citation>
    <scope>NUCLEOTIDE SEQUENCE [LARGE SCALE GENOMIC DNA]</scope>
    <source>
        <strain evidence="1 2">C2</strain>
    </source>
</reference>
<evidence type="ECO:0000313" key="2">
    <source>
        <dbReference type="Proteomes" id="UP000233469"/>
    </source>
</evidence>
<dbReference type="Proteomes" id="UP000233469">
    <property type="component" value="Unassembled WGS sequence"/>
</dbReference>
<name>A0A2N1P3H6_9GLOM</name>
<gene>
    <name evidence="1" type="ORF">RhiirC2_841516</name>
</gene>